<proteinExistence type="predicted"/>
<feature type="domain" description="Helix-turn-helix conjugative transposon-like" evidence="1">
    <location>
        <begin position="31"/>
        <end position="85"/>
    </location>
</feature>
<dbReference type="InterPro" id="IPR024760">
    <property type="entry name" value="HTH_dom_conjug_TS-like"/>
</dbReference>
<evidence type="ECO:0000313" key="3">
    <source>
        <dbReference type="Proteomes" id="UP001597249"/>
    </source>
</evidence>
<organism evidence="2 3">
    <name type="scientific">Lacticaseibacillus jixianensis</name>
    <dbReference type="NCBI Taxonomy" id="2486012"/>
    <lineage>
        <taxon>Bacteria</taxon>
        <taxon>Bacillati</taxon>
        <taxon>Bacillota</taxon>
        <taxon>Bacilli</taxon>
        <taxon>Lactobacillales</taxon>
        <taxon>Lactobacillaceae</taxon>
        <taxon>Lacticaseibacillus</taxon>
    </lineage>
</organism>
<sequence length="102" mass="12050">AWRNSLDHYQEFVIIVALDLKIEEIDTLVPIILAVQEDNDDAVSLMLELFDRDIDYEAKYGQRRIDPDLKQELQIKLIYITKHFDVQKHLAQRSQNLGQKKI</sequence>
<reference evidence="3" key="1">
    <citation type="journal article" date="2019" name="Int. J. Syst. Evol. Microbiol.">
        <title>The Global Catalogue of Microorganisms (GCM) 10K type strain sequencing project: providing services to taxonomists for standard genome sequencing and annotation.</title>
        <authorList>
            <consortium name="The Broad Institute Genomics Platform"/>
            <consortium name="The Broad Institute Genome Sequencing Center for Infectious Disease"/>
            <person name="Wu L."/>
            <person name="Ma J."/>
        </authorList>
    </citation>
    <scope>NUCLEOTIDE SEQUENCE [LARGE SCALE GENOMIC DNA]</scope>
    <source>
        <strain evidence="3">CCM 8911</strain>
    </source>
</reference>
<feature type="non-terminal residue" evidence="2">
    <location>
        <position position="1"/>
    </location>
</feature>
<evidence type="ECO:0000259" key="1">
    <source>
        <dbReference type="Pfam" id="PF12645"/>
    </source>
</evidence>
<accession>A0ABW4BBQ5</accession>
<name>A0ABW4BBQ5_9LACO</name>
<dbReference type="Proteomes" id="UP001597249">
    <property type="component" value="Unassembled WGS sequence"/>
</dbReference>
<protein>
    <submittedName>
        <fullName evidence="2">Helix-turn-helix domain-containing protein</fullName>
    </submittedName>
</protein>
<keyword evidence="3" id="KW-1185">Reference proteome</keyword>
<evidence type="ECO:0000313" key="2">
    <source>
        <dbReference type="EMBL" id="MFD1393763.1"/>
    </source>
</evidence>
<dbReference type="EMBL" id="JBHTMO010000029">
    <property type="protein sequence ID" value="MFD1393763.1"/>
    <property type="molecule type" value="Genomic_DNA"/>
</dbReference>
<dbReference type="RefSeq" id="WP_379882608.1">
    <property type="nucleotide sequence ID" value="NZ_JBHTMO010000029.1"/>
</dbReference>
<comment type="caution">
    <text evidence="2">The sequence shown here is derived from an EMBL/GenBank/DDBJ whole genome shotgun (WGS) entry which is preliminary data.</text>
</comment>
<gene>
    <name evidence="2" type="ORF">ACFQ3L_09315</name>
</gene>
<dbReference type="Pfam" id="PF12645">
    <property type="entry name" value="HTH_16"/>
    <property type="match status" value="1"/>
</dbReference>